<dbReference type="GO" id="GO:0016717">
    <property type="term" value="F:oxidoreductase activity, acting on paired donors, with oxidation of a pair of donors resulting in the reduction of molecular oxygen to two molecules of water"/>
    <property type="evidence" value="ECO:0007669"/>
    <property type="project" value="TreeGrafter"/>
</dbReference>
<feature type="region of interest" description="Disordered" evidence="1">
    <location>
        <begin position="1"/>
        <end position="42"/>
    </location>
</feature>
<dbReference type="CDD" id="cd03506">
    <property type="entry name" value="Delta6-FADS-like"/>
    <property type="match status" value="1"/>
</dbReference>
<evidence type="ECO:0000313" key="4">
    <source>
        <dbReference type="Proteomes" id="UP000008495"/>
    </source>
</evidence>
<reference evidence="3 4" key="1">
    <citation type="submission" date="2012-08" db="EMBL/GenBank/DDBJ databases">
        <title>Whole genome shotgun sequence of Austwickia chelonae NBRC 105200.</title>
        <authorList>
            <person name="Yoshida I."/>
            <person name="Hosoyama A."/>
            <person name="Tsuchikane K."/>
            <person name="Katsumata H."/>
            <person name="Ando Y."/>
            <person name="Ohji S."/>
            <person name="Hamada M."/>
            <person name="Tamura T."/>
            <person name="Yamazoe A."/>
            <person name="Yamazaki S."/>
            <person name="Fujita N."/>
        </authorList>
    </citation>
    <scope>NUCLEOTIDE SEQUENCE [LARGE SCALE GENOMIC DNA]</scope>
    <source>
        <strain evidence="3 4">NBRC 105200</strain>
    </source>
</reference>
<feature type="domain" description="Fatty acid desaturase" evidence="2">
    <location>
        <begin position="107"/>
        <end position="368"/>
    </location>
</feature>
<protein>
    <submittedName>
        <fullName evidence="3">Putative acyl-CoA desaturase</fullName>
    </submittedName>
</protein>
<feature type="compositionally biased region" description="Low complexity" evidence="1">
    <location>
        <begin position="1"/>
        <end position="24"/>
    </location>
</feature>
<evidence type="ECO:0000256" key="1">
    <source>
        <dbReference type="SAM" id="MobiDB-lite"/>
    </source>
</evidence>
<proteinExistence type="predicted"/>
<organism evidence="3 4">
    <name type="scientific">Austwickia chelonae NBRC 105200</name>
    <dbReference type="NCBI Taxonomy" id="1184607"/>
    <lineage>
        <taxon>Bacteria</taxon>
        <taxon>Bacillati</taxon>
        <taxon>Actinomycetota</taxon>
        <taxon>Actinomycetes</taxon>
        <taxon>Micrococcales</taxon>
        <taxon>Dermatophilaceae</taxon>
        <taxon>Austwickia</taxon>
    </lineage>
</organism>
<dbReference type="EMBL" id="BAGZ01000022">
    <property type="protein sequence ID" value="GAB79329.1"/>
    <property type="molecule type" value="Genomic_DNA"/>
</dbReference>
<dbReference type="InterPro" id="IPR012171">
    <property type="entry name" value="Fatty_acid_desaturase"/>
</dbReference>
<gene>
    <name evidence="3" type="ORF">AUCHE_22_00990</name>
</gene>
<dbReference type="STRING" id="100225.SAMN05421595_2639"/>
<dbReference type="Proteomes" id="UP000008495">
    <property type="component" value="Unassembled WGS sequence"/>
</dbReference>
<dbReference type="RefSeq" id="WP_006504087.1">
    <property type="nucleotide sequence ID" value="NZ_BAGZ01000022.1"/>
</dbReference>
<dbReference type="GO" id="GO:0016020">
    <property type="term" value="C:membrane"/>
    <property type="evidence" value="ECO:0007669"/>
    <property type="project" value="TreeGrafter"/>
</dbReference>
<evidence type="ECO:0000259" key="2">
    <source>
        <dbReference type="Pfam" id="PF00487"/>
    </source>
</evidence>
<dbReference type="GO" id="GO:0008610">
    <property type="term" value="P:lipid biosynthetic process"/>
    <property type="evidence" value="ECO:0007669"/>
    <property type="project" value="UniProtKB-ARBA"/>
</dbReference>
<accession>K6VRD9</accession>
<comment type="caution">
    <text evidence="3">The sequence shown here is derived from an EMBL/GenBank/DDBJ whole genome shotgun (WGS) entry which is preliminary data.</text>
</comment>
<dbReference type="Pfam" id="PF00487">
    <property type="entry name" value="FA_desaturase"/>
    <property type="match status" value="1"/>
</dbReference>
<dbReference type="PANTHER" id="PTHR19353:SF19">
    <property type="entry name" value="DELTA(5) FATTY ACID DESATURASE C-RELATED"/>
    <property type="match status" value="1"/>
</dbReference>
<evidence type="ECO:0000313" key="3">
    <source>
        <dbReference type="EMBL" id="GAB79329.1"/>
    </source>
</evidence>
<dbReference type="OrthoDB" id="104711at2"/>
<keyword evidence="4" id="KW-1185">Reference proteome</keyword>
<dbReference type="InterPro" id="IPR005804">
    <property type="entry name" value="FA_desaturase_dom"/>
</dbReference>
<sequence>MTPTQNPTRTPPRTGTNTRIGNGTTRRHWTPKPSGGADPAAHLTPERIDELARELDAIREKVLADRGATDAAYIRRLVDGQRRLEAGSRIVLLFSRHPAAWIIGTAGLSVAKILENMEIGHNVMHGQWDWMRDPAIHSTTWEWDNVTPAALWKHSHNELHHTYTNVIGMDNDLGYGILRVDPDQPWHPAFVLQPVWNVLNAIFFQYSIALYDLDLYRHLSGRADDSDRARLRTEAPRVARKIGRHLLRDYVIHPAVSGPNWATTITANLTANLARNLWSNAIIICGHFPSGVETFDRDGIVGESRGEWYLRQMLGSANITGGPVMHLMSGNLSHQIEHHMYPDLPSNRYAQIAPQVREIFARYGLHYAAGSLPRQLASVWRKVFVHSLPEESWTTIRGLFGRRRTDGSSTRPR</sequence>
<dbReference type="AlphaFoldDB" id="K6VRD9"/>
<dbReference type="PANTHER" id="PTHR19353">
    <property type="entry name" value="FATTY ACID DESATURASE 2"/>
    <property type="match status" value="1"/>
</dbReference>
<name>K6VRD9_9MICO</name>
<dbReference type="eggNOG" id="COG3239">
    <property type="taxonomic scope" value="Bacteria"/>
</dbReference>